<name>A0A916RTA4_9BACT</name>
<proteinExistence type="predicted"/>
<evidence type="ECO:0000256" key="1">
    <source>
        <dbReference type="SAM" id="Phobius"/>
    </source>
</evidence>
<feature type="transmembrane region" description="Helical" evidence="1">
    <location>
        <begin position="455"/>
        <end position="475"/>
    </location>
</feature>
<comment type="caution">
    <text evidence="2">The sequence shown here is derived from an EMBL/GenBank/DDBJ whole genome shotgun (WGS) entry which is preliminary data.</text>
</comment>
<reference evidence="2" key="1">
    <citation type="journal article" date="2014" name="Int. J. Syst. Evol. Microbiol.">
        <title>Complete genome sequence of Corynebacterium casei LMG S-19264T (=DSM 44701T), isolated from a smear-ripened cheese.</title>
        <authorList>
            <consortium name="US DOE Joint Genome Institute (JGI-PGF)"/>
            <person name="Walter F."/>
            <person name="Albersmeier A."/>
            <person name="Kalinowski J."/>
            <person name="Ruckert C."/>
        </authorList>
    </citation>
    <scope>NUCLEOTIDE SEQUENCE</scope>
    <source>
        <strain evidence="2">CGMCC 1.15447</strain>
    </source>
</reference>
<dbReference type="RefSeq" id="WP_188759095.1">
    <property type="nucleotide sequence ID" value="NZ_BMJB01000001.1"/>
</dbReference>
<feature type="transmembrane region" description="Helical" evidence="1">
    <location>
        <begin position="232"/>
        <end position="254"/>
    </location>
</feature>
<accession>A0A916RTA4</accession>
<protein>
    <submittedName>
        <fullName evidence="2">Uncharacterized protein</fullName>
    </submittedName>
</protein>
<reference evidence="2" key="2">
    <citation type="submission" date="2020-09" db="EMBL/GenBank/DDBJ databases">
        <authorList>
            <person name="Sun Q."/>
            <person name="Zhou Y."/>
        </authorList>
    </citation>
    <scope>NUCLEOTIDE SEQUENCE</scope>
    <source>
        <strain evidence="2">CGMCC 1.15447</strain>
    </source>
</reference>
<feature type="transmembrane region" description="Helical" evidence="1">
    <location>
        <begin position="159"/>
        <end position="180"/>
    </location>
</feature>
<feature type="transmembrane region" description="Helical" evidence="1">
    <location>
        <begin position="93"/>
        <end position="112"/>
    </location>
</feature>
<keyword evidence="3" id="KW-1185">Reference proteome</keyword>
<feature type="transmembrane region" description="Helical" evidence="1">
    <location>
        <begin position="33"/>
        <end position="51"/>
    </location>
</feature>
<feature type="transmembrane region" description="Helical" evidence="1">
    <location>
        <begin position="192"/>
        <end position="212"/>
    </location>
</feature>
<keyword evidence="1" id="KW-0812">Transmembrane</keyword>
<keyword evidence="1" id="KW-0472">Membrane</keyword>
<gene>
    <name evidence="2" type="ORF">GCM10011507_19280</name>
</gene>
<feature type="transmembrane region" description="Helical" evidence="1">
    <location>
        <begin position="63"/>
        <end position="81"/>
    </location>
</feature>
<feature type="transmembrane region" description="Helical" evidence="1">
    <location>
        <begin position="333"/>
        <end position="352"/>
    </location>
</feature>
<feature type="transmembrane region" description="Helical" evidence="1">
    <location>
        <begin position="133"/>
        <end position="153"/>
    </location>
</feature>
<feature type="transmembrane region" description="Helical" evidence="1">
    <location>
        <begin position="9"/>
        <end position="27"/>
    </location>
</feature>
<evidence type="ECO:0000313" key="3">
    <source>
        <dbReference type="Proteomes" id="UP000648801"/>
    </source>
</evidence>
<dbReference type="EMBL" id="BMJB01000001">
    <property type="protein sequence ID" value="GGA67962.1"/>
    <property type="molecule type" value="Genomic_DNA"/>
</dbReference>
<feature type="transmembrane region" description="Helical" evidence="1">
    <location>
        <begin position="392"/>
        <end position="413"/>
    </location>
</feature>
<feature type="transmembrane region" description="Helical" evidence="1">
    <location>
        <begin position="425"/>
        <end position="449"/>
    </location>
</feature>
<evidence type="ECO:0000313" key="2">
    <source>
        <dbReference type="EMBL" id="GGA67962.1"/>
    </source>
</evidence>
<sequence length="502" mass="54645">MRLPFPERVSPFHAAMFAALLCFVQILEGTSPAFSLCCFLFIFVATVAFNVAGGFTRPSGSYIFFYAVLTVIFGLVWKAILGEPADSNLAAPQLTIEVFLGGICSMLAAVYISRRLTTKKPILGVMIEPARMFNATMGCMLVGTLITVLIIIFPPKDGTVLSAVRQVNSFLPMALIIGVIYQIRKTGGRSTLNFPVVLCFTVIFAYGLLGFSKEGMLTPFLCWLIGASSMRYRISFIQIVFGICIGIFTFQFLVPYSQYGRNFRGATFSDNLSSVVTELSELGDVRKQYHEQEAATGEEQAVHYFNTPQGFFDRLQMVAMDGALINVTAQGHVFGLSPIGAGFANLVPHFLWANKPRLHYGDIYADEIGGILAEDDTTTGISFSPSGEAFHLARWLGVLVVAPVLWIMLFTLYDSLCGDTREAPWGLVAILLLAHLAPEGGLLGVIYMLGYGTVALVFAAVVASYVMPILGTLIAGPERLTFRRVPRARSAVARSSLSSSGR</sequence>
<keyword evidence="1" id="KW-1133">Transmembrane helix</keyword>
<dbReference type="Proteomes" id="UP000648801">
    <property type="component" value="Unassembled WGS sequence"/>
</dbReference>
<dbReference type="AlphaFoldDB" id="A0A916RTA4"/>
<organism evidence="2 3">
    <name type="scientific">Edaphobacter acidisoli</name>
    <dbReference type="NCBI Taxonomy" id="2040573"/>
    <lineage>
        <taxon>Bacteria</taxon>
        <taxon>Pseudomonadati</taxon>
        <taxon>Acidobacteriota</taxon>
        <taxon>Terriglobia</taxon>
        <taxon>Terriglobales</taxon>
        <taxon>Acidobacteriaceae</taxon>
        <taxon>Edaphobacter</taxon>
    </lineage>
</organism>